<evidence type="ECO:0000256" key="5">
    <source>
        <dbReference type="ARBA" id="ARBA00020555"/>
    </source>
</evidence>
<dbReference type="EMBL" id="CP005973">
    <property type="protein sequence ID" value="AJR06156.1"/>
    <property type="molecule type" value="Genomic_DNA"/>
</dbReference>
<dbReference type="Gene3D" id="3.20.20.140">
    <property type="entry name" value="Metal-dependent hydrolases"/>
    <property type="match status" value="1"/>
</dbReference>
<comment type="catalytic activity">
    <reaction evidence="7">
        <text>aldehydo-D-galacturonate = keto-D-tagaturonate</text>
        <dbReference type="Rhea" id="RHEA:27702"/>
        <dbReference type="ChEBI" id="CHEBI:12952"/>
        <dbReference type="ChEBI" id="CHEBI:17886"/>
    </reaction>
</comment>
<dbReference type="Proteomes" id="UP000032303">
    <property type="component" value="Chromosome 1"/>
</dbReference>
<comment type="catalytic activity">
    <reaction evidence="1 7">
        <text>D-glucuronate = D-fructuronate</text>
        <dbReference type="Rhea" id="RHEA:13049"/>
        <dbReference type="ChEBI" id="CHEBI:58720"/>
        <dbReference type="ChEBI" id="CHEBI:59863"/>
        <dbReference type="EC" id="5.3.1.12"/>
    </reaction>
</comment>
<dbReference type="GO" id="GO:0008880">
    <property type="term" value="F:glucuronate isomerase activity"/>
    <property type="evidence" value="ECO:0007669"/>
    <property type="project" value="UniProtKB-UniRule"/>
</dbReference>
<dbReference type="GO" id="GO:0019698">
    <property type="term" value="P:D-galacturonate catabolic process"/>
    <property type="evidence" value="ECO:0007669"/>
    <property type="project" value="TreeGrafter"/>
</dbReference>
<evidence type="ECO:0000313" key="9">
    <source>
        <dbReference type="Proteomes" id="UP000032303"/>
    </source>
</evidence>
<protein>
    <recommendedName>
        <fullName evidence="5 7">Uronate isomerase</fullName>
        <ecNumber evidence="4 7">5.3.1.12</ecNumber>
    </recommendedName>
    <alternativeName>
        <fullName evidence="7">Glucuronate isomerase</fullName>
    </alternativeName>
    <alternativeName>
        <fullName evidence="7">Uronic isomerase</fullName>
    </alternativeName>
</protein>
<evidence type="ECO:0000256" key="7">
    <source>
        <dbReference type="HAMAP-Rule" id="MF_00675"/>
    </source>
</evidence>
<proteinExistence type="inferred from homology"/>
<dbReference type="PATRIC" id="fig|658445.3.peg.1220"/>
<evidence type="ECO:0000256" key="4">
    <source>
        <dbReference type="ARBA" id="ARBA00012546"/>
    </source>
</evidence>
<dbReference type="NCBIfam" id="NF002794">
    <property type="entry name" value="PRK02925.1"/>
    <property type="match status" value="1"/>
</dbReference>
<keyword evidence="6 7" id="KW-0413">Isomerase</keyword>
<dbReference type="HAMAP" id="MF_00675">
    <property type="entry name" value="UxaC"/>
    <property type="match status" value="1"/>
</dbReference>
<dbReference type="EC" id="5.3.1.12" evidence="4 7"/>
<dbReference type="PANTHER" id="PTHR30068:SF4">
    <property type="entry name" value="URONATE ISOMERASE"/>
    <property type="match status" value="1"/>
</dbReference>
<dbReference type="HOGENOM" id="CLU_044465_1_0_6"/>
<dbReference type="GO" id="GO:0042840">
    <property type="term" value="P:D-glucuronate catabolic process"/>
    <property type="evidence" value="ECO:0007669"/>
    <property type="project" value="TreeGrafter"/>
</dbReference>
<dbReference type="SUPFAM" id="SSF51556">
    <property type="entry name" value="Metallo-dependent hydrolases"/>
    <property type="match status" value="1"/>
</dbReference>
<sequence length="474" mass="54156">MKDFLCDDFLLSNEIARVLYHDYAKDMPIYDYHCHLNPQEVAQNRRFDNIGQMWLEGDHYKWRGMRSAGIPEALITGKESSDFDKYMAWAKTVPQTLGNPLYHWTHLELRRPFGITGKLFGPDTAEDIWHDCNEKLASPEFSARGIMKQMNVVMAGTTDDPIHSLEYHKAITEDESFDVEVAPSWRPDRAFKIELDGFAEYMQLLGQAADIEITSFADLLTALDRRLDHFAAHGCRAADHGIEIVRYGKTPAETELNKMLTRRLAGEVLTEDEVDQFSTAVQVWLGKQYAKRGWVMQLHIGAQRNNSTRMFKLLGADAGFDSIGDRPFAFQLASLLDDMDLTNELPKTILYCLNPRDNEMMATMIGNFQGGGIAGKVQFGSGWWFNDQKDGMQRQMEQLSQLGLLSQFVGMLTDSRSFLSYTRHEYFRRILCNMIGQWVLNGEVPNDINMLGKMVQDICFSNAKRYFTLPGEQA</sequence>
<comment type="pathway">
    <text evidence="2 7">Carbohydrate metabolism; pentose and glucuronate interconversion.</text>
</comment>
<dbReference type="KEGG" id="pgb:H744_1c1131"/>
<dbReference type="InterPro" id="IPR032466">
    <property type="entry name" value="Metal_Hydrolase"/>
</dbReference>
<dbReference type="AlphaFoldDB" id="A0A0C5W3X8"/>
<accession>A0A0C5W3X8</accession>
<evidence type="ECO:0000313" key="8">
    <source>
        <dbReference type="EMBL" id="AJR06156.1"/>
    </source>
</evidence>
<dbReference type="Pfam" id="PF02614">
    <property type="entry name" value="UxaC"/>
    <property type="match status" value="1"/>
</dbReference>
<gene>
    <name evidence="7" type="primary">uxaC</name>
    <name evidence="8" type="ORF">H744_1c1131</name>
</gene>
<dbReference type="OrthoDB" id="9766564at2"/>
<dbReference type="InterPro" id="IPR003766">
    <property type="entry name" value="Uronate_isomerase"/>
</dbReference>
<dbReference type="UniPathway" id="UPA00246"/>
<name>A0A0C5W3X8_9GAMM</name>
<dbReference type="STRING" id="658445.H744_1c1131"/>
<organism evidence="8 9">
    <name type="scientific">Photobacterium gaetbulicola Gung47</name>
    <dbReference type="NCBI Taxonomy" id="658445"/>
    <lineage>
        <taxon>Bacteria</taxon>
        <taxon>Pseudomonadati</taxon>
        <taxon>Pseudomonadota</taxon>
        <taxon>Gammaproteobacteria</taxon>
        <taxon>Vibrionales</taxon>
        <taxon>Vibrionaceae</taxon>
        <taxon>Photobacterium</taxon>
    </lineage>
</organism>
<evidence type="ECO:0000256" key="6">
    <source>
        <dbReference type="ARBA" id="ARBA00023235"/>
    </source>
</evidence>
<evidence type="ECO:0000256" key="3">
    <source>
        <dbReference type="ARBA" id="ARBA00008397"/>
    </source>
</evidence>
<reference evidence="8 9" key="1">
    <citation type="submission" date="2013-05" db="EMBL/GenBank/DDBJ databases">
        <title>Complete genome sequence of the lipase-producing bacterium Photobacterium gaetbulicola Gung47.</title>
        <authorList>
            <person name="Kim Y.-O."/>
        </authorList>
    </citation>
    <scope>NUCLEOTIDE SEQUENCE [LARGE SCALE GENOMIC DNA]</scope>
    <source>
        <strain evidence="8 9">Gung47</strain>
    </source>
</reference>
<comment type="similarity">
    <text evidence="3 7">Belongs to the metallo-dependent hydrolases superfamily. Uronate isomerase family.</text>
</comment>
<evidence type="ECO:0000256" key="2">
    <source>
        <dbReference type="ARBA" id="ARBA00004892"/>
    </source>
</evidence>
<dbReference type="Gene3D" id="1.10.2020.10">
    <property type="entry name" value="uronate isomerase, domain 2, chain A"/>
    <property type="match status" value="1"/>
</dbReference>
<evidence type="ECO:0000256" key="1">
    <source>
        <dbReference type="ARBA" id="ARBA00001165"/>
    </source>
</evidence>
<keyword evidence="9" id="KW-1185">Reference proteome</keyword>
<dbReference type="PANTHER" id="PTHR30068">
    <property type="entry name" value="URONATE ISOMERASE"/>
    <property type="match status" value="1"/>
</dbReference>